<dbReference type="Proteomes" id="UP000305730">
    <property type="component" value="Unassembled WGS sequence"/>
</dbReference>
<evidence type="ECO:0000313" key="4">
    <source>
        <dbReference type="Proteomes" id="UP000305730"/>
    </source>
</evidence>
<organism evidence="3 5">
    <name type="scientific">Pseudoalteromonas citrea</name>
    <dbReference type="NCBI Taxonomy" id="43655"/>
    <lineage>
        <taxon>Bacteria</taxon>
        <taxon>Pseudomonadati</taxon>
        <taxon>Pseudomonadota</taxon>
        <taxon>Gammaproteobacteria</taxon>
        <taxon>Alteromonadales</taxon>
        <taxon>Pseudoalteromonadaceae</taxon>
        <taxon>Pseudoalteromonas</taxon>
    </lineage>
</organism>
<name>A0A5S3XM49_9GAMM</name>
<protein>
    <recommendedName>
        <fullName evidence="1">AAA+ ATPase domain-containing protein</fullName>
    </recommendedName>
</protein>
<comment type="caution">
    <text evidence="3">The sequence shown here is derived from an EMBL/GenBank/DDBJ whole genome shotgun (WGS) entry which is preliminary data.</text>
</comment>
<dbReference type="OrthoDB" id="6291705at2"/>
<gene>
    <name evidence="3" type="ORF">CWB96_16460</name>
    <name evidence="2" type="ORF">CWB97_06105</name>
</gene>
<evidence type="ECO:0000313" key="5">
    <source>
        <dbReference type="Proteomes" id="UP000307706"/>
    </source>
</evidence>
<dbReference type="RefSeq" id="WP_138595777.1">
    <property type="nucleotide sequence ID" value="NZ_PNCK01000020.1"/>
</dbReference>
<proteinExistence type="predicted"/>
<dbReference type="InterPro" id="IPR027417">
    <property type="entry name" value="P-loop_NTPase"/>
</dbReference>
<dbReference type="EMBL" id="PNCK01000020">
    <property type="protein sequence ID" value="TMP44613.1"/>
    <property type="molecule type" value="Genomic_DNA"/>
</dbReference>
<dbReference type="Proteomes" id="UP000307706">
    <property type="component" value="Unassembled WGS sequence"/>
</dbReference>
<dbReference type="AlphaFoldDB" id="A0A5S3XM49"/>
<dbReference type="EMBL" id="PNCL01000093">
    <property type="protein sequence ID" value="TMP55856.1"/>
    <property type="molecule type" value="Genomic_DNA"/>
</dbReference>
<reference evidence="4 5" key="1">
    <citation type="submission" date="2017-12" db="EMBL/GenBank/DDBJ databases">
        <authorList>
            <person name="Paulsen S."/>
            <person name="Gram L.K."/>
        </authorList>
    </citation>
    <scope>NUCLEOTIDE SEQUENCE [LARGE SCALE GENOMIC DNA]</scope>
    <source>
        <strain evidence="3 5">S2231</strain>
        <strain evidence="2 4">S2233</strain>
    </source>
</reference>
<sequence>MNNTRIIAVSGASGAGKTTIVKHLATHFNTIYVCFDDFIEADTYPADMKKWLVQGADLSVIKSPRFTQRLAQLKLTSSNRFIFIEEPFGRVRNSMSHLIDYVILLDLPMELCLARIIQRHIHRAKSDEVNSLLAYLAKYEDHLRDVYISAVNQARQSADLTITEVLPVEATTQLIKTWLAKKTDQAVCAEPVV</sequence>
<feature type="domain" description="AAA+ ATPase" evidence="1">
    <location>
        <begin position="3"/>
        <end position="127"/>
    </location>
</feature>
<dbReference type="SUPFAM" id="SSF52540">
    <property type="entry name" value="P-loop containing nucleoside triphosphate hydrolases"/>
    <property type="match status" value="1"/>
</dbReference>
<dbReference type="InterPro" id="IPR003593">
    <property type="entry name" value="AAA+_ATPase"/>
</dbReference>
<keyword evidence="4" id="KW-1185">Reference proteome</keyword>
<reference evidence="4 5" key="2">
    <citation type="submission" date="2019-06" db="EMBL/GenBank/DDBJ databases">
        <title>Co-occurence of chitin degradation, pigmentation and bioactivity in marine Pseudoalteromonas.</title>
        <authorList>
            <person name="Sonnenschein E.C."/>
            <person name="Bech P.K."/>
        </authorList>
    </citation>
    <scope>NUCLEOTIDE SEQUENCE [LARGE SCALE GENOMIC DNA]</scope>
    <source>
        <strain evidence="5">S2231</strain>
        <strain evidence="4">S2233</strain>
    </source>
</reference>
<evidence type="ECO:0000313" key="3">
    <source>
        <dbReference type="EMBL" id="TMP55856.1"/>
    </source>
</evidence>
<evidence type="ECO:0000259" key="1">
    <source>
        <dbReference type="SMART" id="SM00382"/>
    </source>
</evidence>
<dbReference type="Gene3D" id="3.40.50.300">
    <property type="entry name" value="P-loop containing nucleotide triphosphate hydrolases"/>
    <property type="match status" value="1"/>
</dbReference>
<evidence type="ECO:0000313" key="2">
    <source>
        <dbReference type="EMBL" id="TMP44613.1"/>
    </source>
</evidence>
<dbReference type="SMART" id="SM00382">
    <property type="entry name" value="AAA"/>
    <property type="match status" value="1"/>
</dbReference>
<accession>A0A5S3XM49</accession>
<reference evidence="3" key="3">
    <citation type="submission" date="2019-09" db="EMBL/GenBank/DDBJ databases">
        <title>Co-occurence of chitin degradation, pigmentation and bioactivity in marine Pseudoalteromonas.</title>
        <authorList>
            <person name="Sonnenschein E.C."/>
            <person name="Bech P.K."/>
        </authorList>
    </citation>
    <scope>NUCLEOTIDE SEQUENCE</scope>
    <source>
        <strain evidence="3">S2231</strain>
        <strain evidence="2">S2233</strain>
    </source>
</reference>